<organism evidence="11 12">
    <name type="scientific">Cuscuta campestris</name>
    <dbReference type="NCBI Taxonomy" id="132261"/>
    <lineage>
        <taxon>Eukaryota</taxon>
        <taxon>Viridiplantae</taxon>
        <taxon>Streptophyta</taxon>
        <taxon>Embryophyta</taxon>
        <taxon>Tracheophyta</taxon>
        <taxon>Spermatophyta</taxon>
        <taxon>Magnoliopsida</taxon>
        <taxon>eudicotyledons</taxon>
        <taxon>Gunneridae</taxon>
        <taxon>Pentapetalae</taxon>
        <taxon>asterids</taxon>
        <taxon>lamiids</taxon>
        <taxon>Solanales</taxon>
        <taxon>Convolvulaceae</taxon>
        <taxon>Cuscuteae</taxon>
        <taxon>Cuscuta</taxon>
        <taxon>Cuscuta subgen. Grammica</taxon>
        <taxon>Cuscuta sect. Cleistogrammica</taxon>
    </lineage>
</organism>
<protein>
    <recommendedName>
        <fullName evidence="2">DNA (cytosine-5-)-methyltransferase</fullName>
        <ecNumber evidence="2">2.1.1.37</ecNumber>
    </recommendedName>
</protein>
<dbReference type="PANTHER" id="PTHR23068:SF25">
    <property type="entry name" value="DNA (CYTOSINE-5)-METHYLTRANSFERASE DRM2"/>
    <property type="match status" value="1"/>
</dbReference>
<keyword evidence="6" id="KW-0677">Repeat</keyword>
<dbReference type="GO" id="GO:0003886">
    <property type="term" value="F:DNA (cytosine-5-)-methyltransferase activity"/>
    <property type="evidence" value="ECO:0007669"/>
    <property type="project" value="UniProtKB-EC"/>
</dbReference>
<keyword evidence="12" id="KW-1185">Reference proteome</keyword>
<evidence type="ECO:0000256" key="2">
    <source>
        <dbReference type="ARBA" id="ARBA00011975"/>
    </source>
</evidence>
<keyword evidence="5 9" id="KW-0949">S-adenosyl-L-methionine</keyword>
<dbReference type="AlphaFoldDB" id="A0A484KEC8"/>
<feature type="domain" description="SAM-dependent MTase DRM-type" evidence="10">
    <location>
        <begin position="4"/>
        <end position="329"/>
    </location>
</feature>
<evidence type="ECO:0000256" key="3">
    <source>
        <dbReference type="ARBA" id="ARBA00022603"/>
    </source>
</evidence>
<keyword evidence="3 9" id="KW-0489">Methyltransferase</keyword>
<keyword evidence="7" id="KW-0238">DNA-binding</keyword>
<accession>A0A484KEC8</accession>
<evidence type="ECO:0000259" key="10">
    <source>
        <dbReference type="PROSITE" id="PS51680"/>
    </source>
</evidence>
<dbReference type="PROSITE" id="PS00094">
    <property type="entry name" value="C5_MTASE_1"/>
    <property type="match status" value="1"/>
</dbReference>
<dbReference type="EMBL" id="OOIL02000382">
    <property type="protein sequence ID" value="VFQ64271.1"/>
    <property type="molecule type" value="Genomic_DNA"/>
</dbReference>
<evidence type="ECO:0000313" key="11">
    <source>
        <dbReference type="EMBL" id="VFQ64271.1"/>
    </source>
</evidence>
<dbReference type="Pfam" id="PF00145">
    <property type="entry name" value="DNA_methylase"/>
    <property type="match status" value="1"/>
</dbReference>
<evidence type="ECO:0000256" key="7">
    <source>
        <dbReference type="ARBA" id="ARBA00023125"/>
    </source>
</evidence>
<evidence type="ECO:0000256" key="5">
    <source>
        <dbReference type="ARBA" id="ARBA00022691"/>
    </source>
</evidence>
<evidence type="ECO:0000256" key="6">
    <source>
        <dbReference type="ARBA" id="ARBA00022737"/>
    </source>
</evidence>
<keyword evidence="8" id="KW-0539">Nucleus</keyword>
<dbReference type="InterPro" id="IPR030380">
    <property type="entry name" value="SAM_MeTfrase_DRM"/>
</dbReference>
<comment type="similarity">
    <text evidence="9">Belongs to the class I-like SAM-binding methyltransferase superfamily. C5-methyltransferase family.</text>
</comment>
<evidence type="ECO:0000256" key="9">
    <source>
        <dbReference type="PROSITE-ProRule" id="PRU01016"/>
    </source>
</evidence>
<dbReference type="GO" id="GO:0005634">
    <property type="term" value="C:nucleus"/>
    <property type="evidence" value="ECO:0007669"/>
    <property type="project" value="UniProtKB-SubCell"/>
</dbReference>
<name>A0A484KEC8_9ASTE</name>
<evidence type="ECO:0000256" key="8">
    <source>
        <dbReference type="ARBA" id="ARBA00023242"/>
    </source>
</evidence>
<dbReference type="InterPro" id="IPR018117">
    <property type="entry name" value="C5_DNA_meth_AS"/>
</dbReference>
<evidence type="ECO:0000313" key="12">
    <source>
        <dbReference type="Proteomes" id="UP000595140"/>
    </source>
</evidence>
<evidence type="ECO:0000256" key="4">
    <source>
        <dbReference type="ARBA" id="ARBA00022679"/>
    </source>
</evidence>
<dbReference type="SUPFAM" id="SSF53335">
    <property type="entry name" value="S-adenosyl-L-methionine-dependent methyltransferases"/>
    <property type="match status" value="2"/>
</dbReference>
<dbReference type="InterPro" id="IPR029063">
    <property type="entry name" value="SAM-dependent_MTases_sf"/>
</dbReference>
<dbReference type="Proteomes" id="UP000595140">
    <property type="component" value="Unassembled WGS sequence"/>
</dbReference>
<comment type="subcellular location">
    <subcellularLocation>
        <location evidence="1">Nucleus</location>
    </subcellularLocation>
</comment>
<keyword evidence="4 9" id="KW-0808">Transferase</keyword>
<dbReference type="Gene3D" id="3.40.50.150">
    <property type="entry name" value="Vaccinia Virus protein VP39"/>
    <property type="match status" value="1"/>
</dbReference>
<dbReference type="EC" id="2.1.1.37" evidence="2"/>
<sequence length="329" mass="37349">MSSESQYLEDDIKINLKNPSAVSDHKRRKLHSYELHRKKKQMSVFGKDDQTLHLPKPMERGYIHNLPVHNRFPLLPLPPRDIHDALPLTKKWWPTWDSRTKLNCIQTAVASAKLTERIRKALEDCNGEPPKRVQDYVLDECRRWNLVWVGMNKVAPLEPDEAEMLMGFPKNHTRGISRTDRFKALGNTFQVDTVAYHLSVLKDIYPQGINVLSLFSGIGGAEVALHRLGIRLRNVVSAEKSEVNRAVVRSWWEQTSQTGNMVEYDGVEALTRDEIQRLSSLVGGFDVVIGGSPCNNISGSNRVSRDGIEGSESSLFFEFVRVLNVVKGH</sequence>
<dbReference type="GO" id="GO:0003677">
    <property type="term" value="F:DNA binding"/>
    <property type="evidence" value="ECO:0007669"/>
    <property type="project" value="UniProtKB-KW"/>
</dbReference>
<dbReference type="PANTHER" id="PTHR23068">
    <property type="entry name" value="DNA CYTOSINE-5- -METHYLTRANSFERASE 3-RELATED"/>
    <property type="match status" value="1"/>
</dbReference>
<dbReference type="PROSITE" id="PS51679">
    <property type="entry name" value="SAM_MT_C5"/>
    <property type="match status" value="1"/>
</dbReference>
<dbReference type="GO" id="GO:0032259">
    <property type="term" value="P:methylation"/>
    <property type="evidence" value="ECO:0007669"/>
    <property type="project" value="UniProtKB-KW"/>
</dbReference>
<reference evidence="11 12" key="1">
    <citation type="submission" date="2018-04" db="EMBL/GenBank/DDBJ databases">
        <authorList>
            <person name="Vogel A."/>
        </authorList>
    </citation>
    <scope>NUCLEOTIDE SEQUENCE [LARGE SCALE GENOMIC DNA]</scope>
</reference>
<gene>
    <name evidence="11" type="ORF">CCAM_LOCUS6047</name>
</gene>
<dbReference type="OrthoDB" id="641149at2759"/>
<dbReference type="PROSITE" id="PS51680">
    <property type="entry name" value="SAM_MT_DRM"/>
    <property type="match status" value="1"/>
</dbReference>
<dbReference type="InterPro" id="IPR050390">
    <property type="entry name" value="C5-Methyltransferase"/>
</dbReference>
<evidence type="ECO:0000256" key="1">
    <source>
        <dbReference type="ARBA" id="ARBA00004123"/>
    </source>
</evidence>
<dbReference type="InterPro" id="IPR001525">
    <property type="entry name" value="C5_MeTfrase"/>
</dbReference>
<feature type="active site" evidence="9">
    <location>
        <position position="294"/>
    </location>
</feature>
<proteinExistence type="inferred from homology"/>